<keyword evidence="4 7" id="KW-0009">Actin-binding</keyword>
<proteinExistence type="inferred from homology"/>
<feature type="region of interest" description="Disordered" evidence="8">
    <location>
        <begin position="1009"/>
        <end position="1049"/>
    </location>
</feature>
<evidence type="ECO:0000313" key="10">
    <source>
        <dbReference type="Proteomes" id="UP001642260"/>
    </source>
</evidence>
<dbReference type="PANTHER" id="PTHR12902:SF1">
    <property type="entry name" value="WISKOTT-ALDRICH SYNDROME PROTEIN FAMILY MEMBER"/>
    <property type="match status" value="1"/>
</dbReference>
<dbReference type="InterPro" id="IPR028288">
    <property type="entry name" value="SCAR/WAVE_fam"/>
</dbReference>
<keyword evidence="5 7" id="KW-0206">Cytoskeleton</keyword>
<dbReference type="GO" id="GO:0005856">
    <property type="term" value="C:cytoskeleton"/>
    <property type="evidence" value="ECO:0007669"/>
    <property type="project" value="UniProtKB-SubCell"/>
</dbReference>
<feature type="compositionally biased region" description="Basic and acidic residues" evidence="8">
    <location>
        <begin position="1135"/>
        <end position="1148"/>
    </location>
</feature>
<comment type="subcellular location">
    <subcellularLocation>
        <location evidence="1 7">Cytoplasm</location>
        <location evidence="1 7">Cytoskeleton</location>
    </subcellularLocation>
</comment>
<evidence type="ECO:0000313" key="9">
    <source>
        <dbReference type="EMBL" id="CAH8310582.1"/>
    </source>
</evidence>
<dbReference type="PANTHER" id="PTHR12902">
    <property type="entry name" value="WASP-1"/>
    <property type="match status" value="1"/>
</dbReference>
<dbReference type="Gene3D" id="1.20.5.340">
    <property type="match status" value="1"/>
</dbReference>
<dbReference type="GO" id="GO:0030036">
    <property type="term" value="P:actin cytoskeleton organization"/>
    <property type="evidence" value="ECO:0007669"/>
    <property type="project" value="UniProtKB-UniRule"/>
</dbReference>
<name>A0ABC8J8P6_ERUVS</name>
<dbReference type="Gene3D" id="6.10.280.150">
    <property type="match status" value="2"/>
</dbReference>
<gene>
    <name evidence="9" type="ORF">ERUC_LOCUS5745</name>
</gene>
<keyword evidence="10" id="KW-1185">Reference proteome</keyword>
<evidence type="ECO:0000256" key="4">
    <source>
        <dbReference type="ARBA" id="ARBA00023203"/>
    </source>
</evidence>
<protein>
    <recommendedName>
        <fullName evidence="7">Protein SCAR</fullName>
    </recommendedName>
    <alternativeName>
        <fullName evidence="7">Protein WAVE</fullName>
    </alternativeName>
</protein>
<feature type="compositionally biased region" description="Polar residues" evidence="8">
    <location>
        <begin position="1149"/>
        <end position="1165"/>
    </location>
</feature>
<dbReference type="FunFam" id="1.20.5.340:FF:000045">
    <property type="entry name" value="SCAR family protein"/>
    <property type="match status" value="1"/>
</dbReference>
<feature type="compositionally biased region" description="Polar residues" evidence="8">
    <location>
        <begin position="869"/>
        <end position="878"/>
    </location>
</feature>
<keyword evidence="3 7" id="KW-0963">Cytoplasm</keyword>
<dbReference type="EMBL" id="CAKOAT010071822">
    <property type="protein sequence ID" value="CAH8310582.1"/>
    <property type="molecule type" value="Genomic_DNA"/>
</dbReference>
<sequence>MPLTRYQSRNEYGLADPDLYQSADKDDPEALLEGVAMAGLVGVFRQLGDLAEFAAEMFHDLHEEVMATATRSHGLVARVQQLEVEVPFVEKALLCQTDHSPLFSNKSELCDSISGVEWHPNLQLEQSVVTRGDLPRCVMNSYEECRAPPRLFLLDKFDISGAGACLKRYTDPSFVRQETSSYEASWDDIQREKKLQKAKRRASHLRNGGTPENALRSHAKLHELFMEEHLETQFSDPARVVKLKTRKLDGCSLISKSGESYMGKFVQTYVDNKAGYERIDRDQPELLTWNTDSARDVVASIPEISMVDGPENSRRESRSDVSLPSEQETVGYTEKDIETVPESIHNGFPGATFTKDSQSNLNGKQGFLQYRSYSEDLTSEAENYVDAQATMESEAETGDECSRTKNGSGALKDGNHHRYSDVDEVKMEDQPQFSSFHSVGNTQVRENGQGSVGKRSTSFSYSDTASVSIDDHSDEEKCYGRLPSTSSVKSELVDSMSHASPEANNMSHDFNVQESVGSFNADGQTSFISNDSCSSPRLISQNAESCSLTLQPLAPEVVEPSSEVVRRSLINGGNDGNKVDPINSSISGASFDVKNSNFPSEASSFSSTSEASRYDKTIDKNLKSGTGPQVLFDSQGEQLPLANDDDDDVETNSEDILNDETDCGTLTNAVASVDPRSSIAEISNEQSCAFGTTVDVSVLESHEDTLENGMHMPADLDSKFTSDFYSGGEKSVGDASPTCSKSDEQISNIPAEFHSSYTHNEGFHELPWLDNTATYIVPKEDLAVSDNHAISSDDVNETFSLSSPTLIGSLPWISTNTSKSSSEAGEIFHDTAVESSGTLIAENKIQKIPLELSSEGLGTFLDNNDLENSESLSPMTSLDRSDRDTETKSPCKSILDENRTDSSTVNSPNLLESLTIEQSVKVQTPCASHALEDDASMQSSASRELEFVPQSEGLELNSPKQELNVDPLFPSFCLIPETIPPNQEDMPPLPPLPPMQWRIGKAPHSFIPTFMGESGEASSSAQSATSPIGSGLNIQTGSKTSELSVSLGTDRSEQFPGEFVTNASEEPLQSSIATDLKSQDDSYGSHRTQQADLSARLIEDFGYEENNLLADHAAQNQELVHLQDSSLQLPQDPSARNEDYENDTDVHVSESSSCPETKALTPTHSTKVEDNVDSIPDAPDAETAEPSNLSVQKIVPASVGDAMWPVSAFTVAPTLDKDKLEEVPMIKLPRPRSPLVDAVAAHDRRSLKKVSERVQPPIKSKQDDNDSLLAQIRKRYHTFLKPAVTTRPNIQTGPKTNLRVAAILEKANTIRQAMAGSDEDEDSDSWSDS</sequence>
<feature type="region of interest" description="Disordered" evidence="8">
    <location>
        <begin position="392"/>
        <end position="416"/>
    </location>
</feature>
<feature type="region of interest" description="Disordered" evidence="8">
    <location>
        <begin position="861"/>
        <end position="907"/>
    </location>
</feature>
<evidence type="ECO:0000256" key="8">
    <source>
        <dbReference type="SAM" id="MobiDB-lite"/>
    </source>
</evidence>
<comment type="similarity">
    <text evidence="2 7">Belongs to the SCAR/WAVE family.</text>
</comment>
<evidence type="ECO:0000256" key="7">
    <source>
        <dbReference type="RuleBase" id="RU367034"/>
    </source>
</evidence>
<dbReference type="GO" id="GO:0005737">
    <property type="term" value="C:cytoplasm"/>
    <property type="evidence" value="ECO:0007669"/>
    <property type="project" value="UniProtKB-ARBA"/>
</dbReference>
<evidence type="ECO:0000256" key="6">
    <source>
        <dbReference type="ARBA" id="ARBA00055640"/>
    </source>
</evidence>
<accession>A0ABC8J8P6</accession>
<feature type="compositionally biased region" description="Polar residues" evidence="8">
    <location>
        <begin position="1032"/>
        <end position="1049"/>
    </location>
</feature>
<evidence type="ECO:0000256" key="2">
    <source>
        <dbReference type="ARBA" id="ARBA00006993"/>
    </source>
</evidence>
<organism evidence="9 10">
    <name type="scientific">Eruca vesicaria subsp. sativa</name>
    <name type="common">Garden rocket</name>
    <name type="synonym">Eruca sativa</name>
    <dbReference type="NCBI Taxonomy" id="29727"/>
    <lineage>
        <taxon>Eukaryota</taxon>
        <taxon>Viridiplantae</taxon>
        <taxon>Streptophyta</taxon>
        <taxon>Embryophyta</taxon>
        <taxon>Tracheophyta</taxon>
        <taxon>Spermatophyta</taxon>
        <taxon>Magnoliopsida</taxon>
        <taxon>eudicotyledons</taxon>
        <taxon>Gunneridae</taxon>
        <taxon>Pentapetalae</taxon>
        <taxon>rosids</taxon>
        <taxon>malvids</taxon>
        <taxon>Brassicales</taxon>
        <taxon>Brassicaceae</taxon>
        <taxon>Brassiceae</taxon>
        <taxon>Eruca</taxon>
    </lineage>
</organism>
<dbReference type="GO" id="GO:0003779">
    <property type="term" value="F:actin binding"/>
    <property type="evidence" value="ECO:0007669"/>
    <property type="project" value="UniProtKB-UniRule"/>
</dbReference>
<evidence type="ECO:0000256" key="3">
    <source>
        <dbReference type="ARBA" id="ARBA00022490"/>
    </source>
</evidence>
<evidence type="ECO:0000256" key="1">
    <source>
        <dbReference type="ARBA" id="ARBA00004245"/>
    </source>
</evidence>
<feature type="region of interest" description="Disordered" evidence="8">
    <location>
        <begin position="302"/>
        <end position="333"/>
    </location>
</feature>
<feature type="compositionally biased region" description="Low complexity" evidence="8">
    <location>
        <begin position="1012"/>
        <end position="1030"/>
    </location>
</feature>
<reference evidence="9 10" key="1">
    <citation type="submission" date="2022-03" db="EMBL/GenBank/DDBJ databases">
        <authorList>
            <person name="Macdonald S."/>
            <person name="Ahmed S."/>
            <person name="Newling K."/>
        </authorList>
    </citation>
    <scope>NUCLEOTIDE SEQUENCE [LARGE SCALE GENOMIC DNA]</scope>
</reference>
<dbReference type="Proteomes" id="UP001642260">
    <property type="component" value="Unassembled WGS sequence"/>
</dbReference>
<evidence type="ECO:0000256" key="5">
    <source>
        <dbReference type="ARBA" id="ARBA00023212"/>
    </source>
</evidence>
<feature type="region of interest" description="Disordered" evidence="8">
    <location>
        <begin position="1125"/>
        <end position="1189"/>
    </location>
</feature>
<comment type="caution">
    <text evidence="9">The sequence shown here is derived from an EMBL/GenBank/DDBJ whole genome shotgun (WGS) entry which is preliminary data.</text>
</comment>
<feature type="compositionally biased region" description="Polar residues" evidence="8">
    <location>
        <begin position="320"/>
        <end position="330"/>
    </location>
</feature>
<feature type="compositionally biased region" description="Basic and acidic residues" evidence="8">
    <location>
        <begin position="879"/>
        <end position="900"/>
    </location>
</feature>
<dbReference type="GO" id="GO:0051127">
    <property type="term" value="P:positive regulation of actin nucleation"/>
    <property type="evidence" value="ECO:0007669"/>
    <property type="project" value="UniProtKB-ARBA"/>
</dbReference>
<comment type="function">
    <text evidence="6">Involved in regulation of actin and microtubule organization. Part of a WAVE complex that activates the Arp2/3 complex. Regulates trichome branch positioning and expansion.</text>
</comment>